<proteinExistence type="predicted"/>
<feature type="compositionally biased region" description="Low complexity" evidence="1">
    <location>
        <begin position="1059"/>
        <end position="1096"/>
    </location>
</feature>
<dbReference type="PANTHER" id="PTHR35567:SF1">
    <property type="entry name" value="CONSERVED FUNGAL PROTEIN (AFU_ORTHOLOGUE AFUA_1G14230)"/>
    <property type="match status" value="1"/>
</dbReference>
<feature type="compositionally biased region" description="Polar residues" evidence="1">
    <location>
        <begin position="983"/>
        <end position="994"/>
    </location>
</feature>
<evidence type="ECO:0000256" key="2">
    <source>
        <dbReference type="SAM" id="SignalP"/>
    </source>
</evidence>
<feature type="compositionally biased region" description="Low complexity" evidence="1">
    <location>
        <begin position="783"/>
        <end position="796"/>
    </location>
</feature>
<accession>A0A8H5GM86</accession>
<gene>
    <name evidence="3" type="ORF">D9758_009879</name>
</gene>
<dbReference type="Proteomes" id="UP000559256">
    <property type="component" value="Unassembled WGS sequence"/>
</dbReference>
<feature type="region of interest" description="Disordered" evidence="1">
    <location>
        <begin position="1146"/>
        <end position="1238"/>
    </location>
</feature>
<feature type="compositionally biased region" description="Low complexity" evidence="1">
    <location>
        <begin position="729"/>
        <end position="747"/>
    </location>
</feature>
<feature type="signal peptide" evidence="2">
    <location>
        <begin position="1"/>
        <end position="19"/>
    </location>
</feature>
<feature type="compositionally biased region" description="Polar residues" evidence="1">
    <location>
        <begin position="1015"/>
        <end position="1033"/>
    </location>
</feature>
<keyword evidence="2" id="KW-0732">Signal</keyword>
<dbReference type="OrthoDB" id="1859733at2759"/>
<evidence type="ECO:0000256" key="1">
    <source>
        <dbReference type="SAM" id="MobiDB-lite"/>
    </source>
</evidence>
<protein>
    <submittedName>
        <fullName evidence="3">Uncharacterized protein</fullName>
    </submittedName>
</protein>
<feature type="region of interest" description="Disordered" evidence="1">
    <location>
        <begin position="766"/>
        <end position="831"/>
    </location>
</feature>
<evidence type="ECO:0000313" key="4">
    <source>
        <dbReference type="Proteomes" id="UP000559256"/>
    </source>
</evidence>
<dbReference type="PANTHER" id="PTHR35567">
    <property type="entry name" value="MALATE DEHYDROGENASE (AFU_ORTHOLOGUE AFUA_2G13800)"/>
    <property type="match status" value="1"/>
</dbReference>
<keyword evidence="4" id="KW-1185">Reference proteome</keyword>
<feature type="compositionally biased region" description="Low complexity" evidence="1">
    <location>
        <begin position="1190"/>
        <end position="1220"/>
    </location>
</feature>
<feature type="compositionally biased region" description="Polar residues" evidence="1">
    <location>
        <begin position="797"/>
        <end position="809"/>
    </location>
</feature>
<feature type="region of interest" description="Disordered" evidence="1">
    <location>
        <begin position="704"/>
        <end position="748"/>
    </location>
</feature>
<feature type="region of interest" description="Disordered" evidence="1">
    <location>
        <begin position="878"/>
        <end position="1128"/>
    </location>
</feature>
<evidence type="ECO:0000313" key="3">
    <source>
        <dbReference type="EMBL" id="KAF5367698.1"/>
    </source>
</evidence>
<dbReference type="EMBL" id="JAACJM010000018">
    <property type="protein sequence ID" value="KAF5367698.1"/>
    <property type="molecule type" value="Genomic_DNA"/>
</dbReference>
<feature type="compositionally biased region" description="Polar residues" evidence="1">
    <location>
        <begin position="1097"/>
        <end position="1107"/>
    </location>
</feature>
<feature type="compositionally biased region" description="Low complexity" evidence="1">
    <location>
        <begin position="645"/>
        <end position="673"/>
    </location>
</feature>
<feature type="compositionally biased region" description="Polar residues" evidence="1">
    <location>
        <begin position="881"/>
        <end position="894"/>
    </location>
</feature>
<feature type="compositionally biased region" description="Low complexity" evidence="1">
    <location>
        <begin position="959"/>
        <end position="977"/>
    </location>
</feature>
<feature type="compositionally biased region" description="Polar residues" evidence="1">
    <location>
        <begin position="1116"/>
        <end position="1127"/>
    </location>
</feature>
<dbReference type="AlphaFoldDB" id="A0A8H5GM86"/>
<comment type="caution">
    <text evidence="3">The sequence shown here is derived from an EMBL/GenBank/DDBJ whole genome shotgun (WGS) entry which is preliminary data.</text>
</comment>
<feature type="compositionally biased region" description="Low complexity" evidence="1">
    <location>
        <begin position="910"/>
        <end position="947"/>
    </location>
</feature>
<reference evidence="3 4" key="1">
    <citation type="journal article" date="2020" name="ISME J.">
        <title>Uncovering the hidden diversity of litter-decomposition mechanisms in mushroom-forming fungi.</title>
        <authorList>
            <person name="Floudas D."/>
            <person name="Bentzer J."/>
            <person name="Ahren D."/>
            <person name="Johansson T."/>
            <person name="Persson P."/>
            <person name="Tunlid A."/>
        </authorList>
    </citation>
    <scope>NUCLEOTIDE SEQUENCE [LARGE SCALE GENOMIC DNA]</scope>
    <source>
        <strain evidence="3 4">CBS 291.85</strain>
    </source>
</reference>
<feature type="compositionally biased region" description="Polar residues" evidence="1">
    <location>
        <begin position="1224"/>
        <end position="1237"/>
    </location>
</feature>
<sequence>MEERMQLFVPLLFASMALAVPTRSCDLSYAVVDVPANSALTPPTHPVSFLALGVGTQNYTCTSAGSFTTAGAVAELFDVSCLYGTKFLSELPSAALRLWEKVPVYTDAVTAIESLPLSGPAASSILGQHYFVINPVTGSGINPKWDFTSGAFAGNPDAFVIGARAAGIPAPTGPSDIDWLLLTNIEGLLADEVYRMDTRSGQPPASCAPGSEPITVKYTALYYITVFNALGIEEFQERANHLYPPEFRSLKFQIGEPSKLPVELLAGLAYRNASRALELSTWGRSDITSDWFMNELSRFGQVEKLELDNEKKIAVVHYMSVSTAIQAARSILKGRLIDPLISVRHVDDRCDSFHYNVEGGSPTVVITWARDLRLGDIFMGAFRRIDDKEKRLWGELLSGYKLKSQAKMMTGYFFFKSSPTLRSFMNQFEVHPNYASKVSRTMAPLAYQLPKNFAQASMFGAEKYLLLRNLDPFLEQQTVINDMSLYVDGYKPFFRSAKDRRSAVLYFPSLWETSMIIEAISKGKIDRVRYKGLEIDFGSAFAWESASVMKYQHQGLIITGGRSSHCSRFRTAPELIKFPKVKITPRYRKGKRPSTWIVLFLSRVAPTHLCAKPTQKSSSPSFCSSLSCNNIQMATPPSEIPSPLPASGSPSPSRSPNLKSSSPKSASPKSASPTLPMPLIVQHSADSNAKQDLRHMTSIGGIAEVRRDTTHPGSRRVSAHLQTGVRVGSKSPSSIPSSPTSVHSSSSAIFERDIEPLVSISPLIHHNPVQTHHPHSHSPTNRPQSLSPSSSHQQQPATVSTASPHSNPASTSSTGSTQPQSLHTLSHSHQVNPHRIPRAQTTAAIEQAVPSVLDSAAEILAGLQDTSGPEGDRIEVEAPVSSHSGQRSPYTSGLSGTGFAVFGGGGGRGSRSPSPGGMNRTSGSLLFNGSGSGGVSPSTSPTVSPSPITATMRPAPKISTSALDPTSSSSSPSTALPPAQPPNTAISPYSTSFASAPPLERIDSVGSTGGEQPSPMVTATPTSTYFSIASNSRENSRAGTPPADAGREVHLNEDEGAETLTATTTTVPQPTSQASQPTSQTSSPGLSPSTSPSQSQYLSQAQTQAQPQVRLRDPSTLPSHQHSSAHTQAKRLSFLSYADLLSSTPVSTLPLSSFTKGDEPPHLTMNNTVGDALALGTSSASGSPSPPYSASPLISPVSLAAPPSASGSAAGASPSRSATGPGNGSRTPSMRSGTANRDSLIMLEDLVGGEWEREGLGRGLEERLEGLLGKA</sequence>
<feature type="compositionally biased region" description="Low complexity" evidence="1">
    <location>
        <begin position="1170"/>
        <end position="1183"/>
    </location>
</feature>
<feature type="compositionally biased region" description="Polar residues" evidence="1">
    <location>
        <begin position="818"/>
        <end position="831"/>
    </location>
</feature>
<dbReference type="InterPro" id="IPR021851">
    <property type="entry name" value="DUF3455"/>
</dbReference>
<organism evidence="3 4">
    <name type="scientific">Tetrapyrgos nigripes</name>
    <dbReference type="NCBI Taxonomy" id="182062"/>
    <lineage>
        <taxon>Eukaryota</taxon>
        <taxon>Fungi</taxon>
        <taxon>Dikarya</taxon>
        <taxon>Basidiomycota</taxon>
        <taxon>Agaricomycotina</taxon>
        <taxon>Agaricomycetes</taxon>
        <taxon>Agaricomycetidae</taxon>
        <taxon>Agaricales</taxon>
        <taxon>Marasmiineae</taxon>
        <taxon>Marasmiaceae</taxon>
        <taxon>Tetrapyrgos</taxon>
    </lineage>
</organism>
<name>A0A8H5GM86_9AGAR</name>
<feature type="chain" id="PRO_5034178378" evidence="2">
    <location>
        <begin position="20"/>
        <end position="1271"/>
    </location>
</feature>
<feature type="region of interest" description="Disordered" evidence="1">
    <location>
        <begin position="634"/>
        <end position="676"/>
    </location>
</feature>
<dbReference type="Pfam" id="PF11937">
    <property type="entry name" value="DUF3455"/>
    <property type="match status" value="1"/>
</dbReference>